<proteinExistence type="predicted"/>
<comment type="caution">
    <text evidence="2">The sequence shown here is derived from an EMBL/GenBank/DDBJ whole genome shotgun (WGS) entry which is preliminary data.</text>
</comment>
<evidence type="ECO:0000313" key="3">
    <source>
        <dbReference type="Proteomes" id="UP000887013"/>
    </source>
</evidence>
<evidence type="ECO:0000313" key="2">
    <source>
        <dbReference type="EMBL" id="GFU49270.1"/>
    </source>
</evidence>
<keyword evidence="3" id="KW-1185">Reference proteome</keyword>
<evidence type="ECO:0000256" key="1">
    <source>
        <dbReference type="SAM" id="Phobius"/>
    </source>
</evidence>
<feature type="transmembrane region" description="Helical" evidence="1">
    <location>
        <begin position="130"/>
        <end position="147"/>
    </location>
</feature>
<reference evidence="2" key="1">
    <citation type="submission" date="2020-08" db="EMBL/GenBank/DDBJ databases">
        <title>Multicomponent nature underlies the extraordinary mechanical properties of spider dragline silk.</title>
        <authorList>
            <person name="Kono N."/>
            <person name="Nakamura H."/>
            <person name="Mori M."/>
            <person name="Yoshida Y."/>
            <person name="Ohtoshi R."/>
            <person name="Malay A.D."/>
            <person name="Moran D.A.P."/>
            <person name="Tomita M."/>
            <person name="Numata K."/>
            <person name="Arakawa K."/>
        </authorList>
    </citation>
    <scope>NUCLEOTIDE SEQUENCE</scope>
</reference>
<dbReference type="AlphaFoldDB" id="A0A8X6UTJ0"/>
<dbReference type="Pfam" id="PF06151">
    <property type="entry name" value="Trehalose_recp"/>
    <property type="match status" value="1"/>
</dbReference>
<dbReference type="EMBL" id="BMAW01086911">
    <property type="protein sequence ID" value="GFU49270.1"/>
    <property type="molecule type" value="Genomic_DNA"/>
</dbReference>
<keyword evidence="1" id="KW-0812">Transmembrane</keyword>
<evidence type="ECO:0008006" key="4">
    <source>
        <dbReference type="Google" id="ProtNLM"/>
    </source>
</evidence>
<sequence length="149" mass="16824">MDVLKQKAKLDDILDKIQNIFSLPSFLVITSNLLSCCTTLGINLNGMSSYEDVISVLFYGMTNLVSLTAILWSAGGLPVDQLKLKEAFYKKVHLRFLKVVYDEDLQCKRELLDKPEFVLNGCNIFSYRRSSILAAVGTLLTYTLLVYQN</sequence>
<feature type="transmembrane region" description="Helical" evidence="1">
    <location>
        <begin position="56"/>
        <end position="75"/>
    </location>
</feature>
<gene>
    <name evidence="2" type="primary">AVEN_213416_1</name>
    <name evidence="2" type="ORF">NPIL_23631</name>
</gene>
<accession>A0A8X6UTJ0</accession>
<dbReference type="GO" id="GO:0008527">
    <property type="term" value="F:taste receptor activity"/>
    <property type="evidence" value="ECO:0007669"/>
    <property type="project" value="InterPro"/>
</dbReference>
<keyword evidence="1" id="KW-1133">Transmembrane helix</keyword>
<dbReference type="InterPro" id="IPR009318">
    <property type="entry name" value="Gustatory_rcpt"/>
</dbReference>
<organism evidence="2 3">
    <name type="scientific">Nephila pilipes</name>
    <name type="common">Giant wood spider</name>
    <name type="synonym">Nephila maculata</name>
    <dbReference type="NCBI Taxonomy" id="299642"/>
    <lineage>
        <taxon>Eukaryota</taxon>
        <taxon>Metazoa</taxon>
        <taxon>Ecdysozoa</taxon>
        <taxon>Arthropoda</taxon>
        <taxon>Chelicerata</taxon>
        <taxon>Arachnida</taxon>
        <taxon>Araneae</taxon>
        <taxon>Araneomorphae</taxon>
        <taxon>Entelegynae</taxon>
        <taxon>Araneoidea</taxon>
        <taxon>Nephilidae</taxon>
        <taxon>Nephila</taxon>
    </lineage>
</organism>
<protein>
    <recommendedName>
        <fullName evidence="4">Gustatory receptor</fullName>
    </recommendedName>
</protein>
<dbReference type="OrthoDB" id="6435952at2759"/>
<dbReference type="Proteomes" id="UP000887013">
    <property type="component" value="Unassembled WGS sequence"/>
</dbReference>
<dbReference type="GO" id="GO:0016020">
    <property type="term" value="C:membrane"/>
    <property type="evidence" value="ECO:0007669"/>
    <property type="project" value="InterPro"/>
</dbReference>
<name>A0A8X6UTJ0_NEPPI</name>
<feature type="transmembrane region" description="Helical" evidence="1">
    <location>
        <begin position="20"/>
        <end position="44"/>
    </location>
</feature>
<keyword evidence="1" id="KW-0472">Membrane</keyword>